<dbReference type="InterPro" id="IPR003489">
    <property type="entry name" value="RHF/RaiA"/>
</dbReference>
<dbReference type="Gene3D" id="3.30.160.100">
    <property type="entry name" value="Ribosome hibernation promotion factor-like"/>
    <property type="match status" value="1"/>
</dbReference>
<dbReference type="PANTHER" id="PTHR33231:SF1">
    <property type="entry name" value="30S RIBOSOMAL PROTEIN"/>
    <property type="match status" value="1"/>
</dbReference>
<name>A0AAV1IH82_9CHLO</name>
<evidence type="ECO:0000259" key="2">
    <source>
        <dbReference type="Pfam" id="PF16321"/>
    </source>
</evidence>
<dbReference type="GO" id="GO:0045900">
    <property type="term" value="P:negative regulation of translational elongation"/>
    <property type="evidence" value="ECO:0007669"/>
    <property type="project" value="TreeGrafter"/>
</dbReference>
<dbReference type="Gene3D" id="3.30.505.50">
    <property type="entry name" value="Sigma 54 modulation/S30EA ribosomal protein, C-terminal domain"/>
    <property type="match status" value="1"/>
</dbReference>
<feature type="domain" description="Sigma 54 modulation/S30EA ribosomal protein C-terminal" evidence="2">
    <location>
        <begin position="208"/>
        <end position="261"/>
    </location>
</feature>
<organism evidence="3 4">
    <name type="scientific">Coccomyxa viridis</name>
    <dbReference type="NCBI Taxonomy" id="1274662"/>
    <lineage>
        <taxon>Eukaryota</taxon>
        <taxon>Viridiplantae</taxon>
        <taxon>Chlorophyta</taxon>
        <taxon>core chlorophytes</taxon>
        <taxon>Trebouxiophyceae</taxon>
        <taxon>Trebouxiophyceae incertae sedis</taxon>
        <taxon>Coccomyxaceae</taxon>
        <taxon>Coccomyxa</taxon>
    </lineage>
</organism>
<dbReference type="GO" id="GO:0043024">
    <property type="term" value="F:ribosomal small subunit binding"/>
    <property type="evidence" value="ECO:0007669"/>
    <property type="project" value="TreeGrafter"/>
</dbReference>
<dbReference type="PANTHER" id="PTHR33231">
    <property type="entry name" value="30S RIBOSOMAL PROTEIN"/>
    <property type="match status" value="1"/>
</dbReference>
<dbReference type="SUPFAM" id="SSF69754">
    <property type="entry name" value="Ribosome binding protein Y (YfiA homologue)"/>
    <property type="match status" value="1"/>
</dbReference>
<dbReference type="InterPro" id="IPR036567">
    <property type="entry name" value="RHF-like"/>
</dbReference>
<dbReference type="InterPro" id="IPR050574">
    <property type="entry name" value="HPF/YfiA_ribosome-assoc"/>
</dbReference>
<dbReference type="HAMAP" id="MF_00839">
    <property type="entry name" value="HPF"/>
    <property type="match status" value="1"/>
</dbReference>
<dbReference type="InterPro" id="IPR034694">
    <property type="entry name" value="HPF_long/plastid"/>
</dbReference>
<keyword evidence="1" id="KW-0810">Translation regulation</keyword>
<proteinExistence type="inferred from homology"/>
<dbReference type="Pfam" id="PF16321">
    <property type="entry name" value="Ribosom_S30AE_C"/>
    <property type="match status" value="1"/>
</dbReference>
<dbReference type="NCBIfam" id="TIGR00741">
    <property type="entry name" value="yfiA"/>
    <property type="match status" value="1"/>
</dbReference>
<evidence type="ECO:0000256" key="1">
    <source>
        <dbReference type="ARBA" id="ARBA00022845"/>
    </source>
</evidence>
<comment type="caution">
    <text evidence="3">The sequence shown here is derived from an EMBL/GenBank/DDBJ whole genome shotgun (WGS) entry which is preliminary data.</text>
</comment>
<sequence>MLRHHTPCVPLVLPPSLRCSLYGGVHALRPHSALARAVSSPSQCVKRRAASLQVSAIASAQPSTVKIITQGRHVEVTDSLKQYVNEKVGKVVVKYEAAIKEVDVKLSVSGGDSGSKGPKKQKTEITIYTIRNGVVRAEDVESSLYASIDLVADKVARKLRKMKEKAIARGKWQGPGGPRGGETIGQSLPSEAEDLVDEFPQEPPAAFPEIVRTKTFSLSPMTLEEALVQVEQVGHDFYLFRDKYTDQVRVLYKRKTSGYGVIVPQLED</sequence>
<dbReference type="InterPro" id="IPR038416">
    <property type="entry name" value="Ribosom_S30AE_C_sf"/>
</dbReference>
<dbReference type="Pfam" id="PF02482">
    <property type="entry name" value="Ribosomal_S30AE"/>
    <property type="match status" value="1"/>
</dbReference>
<dbReference type="EMBL" id="CAUYUE010000014">
    <property type="protein sequence ID" value="CAK0786444.1"/>
    <property type="molecule type" value="Genomic_DNA"/>
</dbReference>
<gene>
    <name evidence="3" type="ORF">CVIRNUC_009657</name>
</gene>
<dbReference type="CDD" id="cd00552">
    <property type="entry name" value="RaiA"/>
    <property type="match status" value="1"/>
</dbReference>
<dbReference type="Proteomes" id="UP001314263">
    <property type="component" value="Unassembled WGS sequence"/>
</dbReference>
<accession>A0AAV1IH82</accession>
<dbReference type="GO" id="GO:0022627">
    <property type="term" value="C:cytosolic small ribosomal subunit"/>
    <property type="evidence" value="ECO:0007669"/>
    <property type="project" value="TreeGrafter"/>
</dbReference>
<reference evidence="3 4" key="1">
    <citation type="submission" date="2023-10" db="EMBL/GenBank/DDBJ databases">
        <authorList>
            <person name="Maclean D."/>
            <person name="Macfadyen A."/>
        </authorList>
    </citation>
    <scope>NUCLEOTIDE SEQUENCE [LARGE SCALE GENOMIC DNA]</scope>
</reference>
<dbReference type="AlphaFoldDB" id="A0AAV1IH82"/>
<evidence type="ECO:0000313" key="3">
    <source>
        <dbReference type="EMBL" id="CAK0786444.1"/>
    </source>
</evidence>
<evidence type="ECO:0000313" key="4">
    <source>
        <dbReference type="Proteomes" id="UP001314263"/>
    </source>
</evidence>
<dbReference type="InterPro" id="IPR032528">
    <property type="entry name" value="Ribosom_S30AE_C"/>
</dbReference>
<keyword evidence="4" id="KW-1185">Reference proteome</keyword>
<protein>
    <recommendedName>
        <fullName evidence="2">Sigma 54 modulation/S30EA ribosomal protein C-terminal domain-containing protein</fullName>
    </recommendedName>
</protein>